<dbReference type="Pfam" id="PF00497">
    <property type="entry name" value="SBP_bac_3"/>
    <property type="match status" value="2"/>
</dbReference>
<organism evidence="4 5">
    <name type="scientific">Murimonas intestini</name>
    <dbReference type="NCBI Taxonomy" id="1337051"/>
    <lineage>
        <taxon>Bacteria</taxon>
        <taxon>Bacillati</taxon>
        <taxon>Bacillota</taxon>
        <taxon>Clostridia</taxon>
        <taxon>Lachnospirales</taxon>
        <taxon>Lachnospiraceae</taxon>
        <taxon>Murimonas</taxon>
    </lineage>
</organism>
<gene>
    <name evidence="4" type="ORF">C7383_10992</name>
</gene>
<evidence type="ECO:0000259" key="2">
    <source>
        <dbReference type="PROSITE" id="PS50883"/>
    </source>
</evidence>
<dbReference type="RefSeq" id="WP_109747240.1">
    <property type="nucleotide sequence ID" value="NZ_JANKBI010000010.1"/>
</dbReference>
<dbReference type="SMART" id="SM00267">
    <property type="entry name" value="GGDEF"/>
    <property type="match status" value="1"/>
</dbReference>
<keyword evidence="1" id="KW-0472">Membrane</keyword>
<feature type="domain" description="EAL" evidence="2">
    <location>
        <begin position="718"/>
        <end position="972"/>
    </location>
</feature>
<dbReference type="Pfam" id="PF00563">
    <property type="entry name" value="EAL"/>
    <property type="match status" value="1"/>
</dbReference>
<dbReference type="CDD" id="cd01948">
    <property type="entry name" value="EAL"/>
    <property type="match status" value="1"/>
</dbReference>
<dbReference type="SUPFAM" id="SSF53850">
    <property type="entry name" value="Periplasmic binding protein-like II"/>
    <property type="match status" value="2"/>
</dbReference>
<reference evidence="4 5" key="1">
    <citation type="submission" date="2018-05" db="EMBL/GenBank/DDBJ databases">
        <authorList>
            <person name="Goeker M."/>
            <person name="Huntemann M."/>
            <person name="Clum A."/>
            <person name="Pillay M."/>
            <person name="Palaniappan K."/>
            <person name="Varghese N."/>
            <person name="Mikhailova N."/>
            <person name="Stamatis D."/>
            <person name="Reddy T."/>
            <person name="Daum C."/>
            <person name="Shapiro N."/>
            <person name="Ivanova N."/>
            <person name="Kyrpides N."/>
            <person name="Woyke T."/>
        </authorList>
    </citation>
    <scope>NUCLEOTIDE SEQUENCE [LARGE SCALE GENOMIC DNA]</scope>
    <source>
        <strain evidence="4 5">DSM 26524</strain>
    </source>
</reference>
<dbReference type="InterPro" id="IPR050706">
    <property type="entry name" value="Cyclic-di-GMP_PDE-like"/>
</dbReference>
<dbReference type="InterPro" id="IPR000160">
    <property type="entry name" value="GGDEF_dom"/>
</dbReference>
<dbReference type="InterPro" id="IPR035919">
    <property type="entry name" value="EAL_sf"/>
</dbReference>
<sequence length="975" mass="110558">MRFGKSHRLPVLILAVFFILFPPITVYCASPVEAIRPIQVAYTGYNAFIEQDYNGYYEGYGVAYLNKIAQYTGWKYEYVPDTWLNSLDALEKGEIDLICSAQWTDDRSLKFEYSASPIGTEYSVVCTRKDNDNIYYQDYENMDGARVAMLTGIYQNDQFAEHAREKGFSYQPVYYPTDADAEAAVLSGKADMAVFGSLSRHDGLKMVDKFGPAPFYIITSKENSEIMGQLNEALDSIHSEAPFLEDELYQEYYRSDEPDGKPPLTRDEAEYIQNMAPLTVACIDGYYPLSYADEDTGEPAGIYPDLVREVAALSGLKLQLISVPEGGIPDQLILDKEADMVAGALYSQEMIENPYIQLTDKLTSQKALLVTRQGTNVYDMDELTIVLPATYAHVQSLLSEALLKHHLIYKNTIEECFESVILGEADATIQNNLVANYYMQMDKYKELSLVFLQSLDEGCCIMASSGADRTLMSILNKTISSMNSSSVNQIILKHTTAQPYEETLSDVLYRYRFQLLTVLLCTSLMVVLFLIYSRQHTRMLLRLKEQEAYRLMAETDELTGLMNRKPFYEKAVRLIEASPDDKFQIFYFNIEHFKIINDMFGIHSGDKLLCYLAALIKDWCGTHKGICSRFEADHFVAFVSGNEKYPEEIMELLSSALKKYPLDIPVSITCGVYQIVDNEININIMCDRAHLAADSLKESHTGNIAVYDDSNRKALIHEQIVLNEMDEALSKRQFHVYLQPKYNMATGEIIGAEALVRWVHPERGIISPGEFIPIFEHNGFIAQLDTYMFEETCRILDRWRSEGRQLIPVSVNLSRTGFYNPNLCKNLCSIAEKYSLPPALLEIEITETAYASDNNIIHERLQQLRDSGFHILMDDFGSGYSSLNMLKEAPIDEIKLDMRFLSAGDPCGRAKHILEMVIAMGNKIHIPVLAEGVETKSQVDLLKSYSCNLAQGFYYSRPLPVEEFEALLQGAQKNK</sequence>
<keyword evidence="1" id="KW-0812">Transmembrane</keyword>
<dbReference type="SMART" id="SM00052">
    <property type="entry name" value="EAL"/>
    <property type="match status" value="1"/>
</dbReference>
<accession>A0AB73T2A0</accession>
<feature type="domain" description="GGDEF" evidence="3">
    <location>
        <begin position="581"/>
        <end position="709"/>
    </location>
</feature>
<dbReference type="Gene3D" id="3.20.20.450">
    <property type="entry name" value="EAL domain"/>
    <property type="match status" value="1"/>
</dbReference>
<dbReference type="GO" id="GO:0071111">
    <property type="term" value="F:cyclic-guanylate-specific phosphodiesterase activity"/>
    <property type="evidence" value="ECO:0007669"/>
    <property type="project" value="InterPro"/>
</dbReference>
<dbReference type="EMBL" id="QGGY01000009">
    <property type="protein sequence ID" value="PWJ74356.1"/>
    <property type="molecule type" value="Genomic_DNA"/>
</dbReference>
<protein>
    <submittedName>
        <fullName evidence="4">Periplasmic sensor diguanylate cyclase/phosphodiesterase</fullName>
    </submittedName>
</protein>
<dbReference type="Pfam" id="PF00990">
    <property type="entry name" value="GGDEF"/>
    <property type="match status" value="1"/>
</dbReference>
<dbReference type="Gene3D" id="3.30.70.270">
    <property type="match status" value="1"/>
</dbReference>
<evidence type="ECO:0000313" key="4">
    <source>
        <dbReference type="EMBL" id="PWJ74356.1"/>
    </source>
</evidence>
<dbReference type="SUPFAM" id="SSF55073">
    <property type="entry name" value="Nucleotide cyclase"/>
    <property type="match status" value="1"/>
</dbReference>
<dbReference type="CDD" id="cd01949">
    <property type="entry name" value="GGDEF"/>
    <property type="match status" value="1"/>
</dbReference>
<evidence type="ECO:0000259" key="3">
    <source>
        <dbReference type="PROSITE" id="PS50887"/>
    </source>
</evidence>
<dbReference type="Gene3D" id="3.40.190.10">
    <property type="entry name" value="Periplasmic binding protein-like II"/>
    <property type="match status" value="4"/>
</dbReference>
<keyword evidence="1" id="KW-1133">Transmembrane helix</keyword>
<dbReference type="SMART" id="SM00062">
    <property type="entry name" value="PBPb"/>
    <property type="match status" value="2"/>
</dbReference>
<dbReference type="InterPro" id="IPR001638">
    <property type="entry name" value="Solute-binding_3/MltF_N"/>
</dbReference>
<dbReference type="PANTHER" id="PTHR33121:SF71">
    <property type="entry name" value="OXYGEN SENSOR PROTEIN DOSP"/>
    <property type="match status" value="1"/>
</dbReference>
<name>A0AB73T2A0_9FIRM</name>
<dbReference type="PROSITE" id="PS50887">
    <property type="entry name" value="GGDEF"/>
    <property type="match status" value="1"/>
</dbReference>
<dbReference type="NCBIfam" id="TIGR00254">
    <property type="entry name" value="GGDEF"/>
    <property type="match status" value="1"/>
</dbReference>
<comment type="caution">
    <text evidence="4">The sequence shown here is derived from an EMBL/GenBank/DDBJ whole genome shotgun (WGS) entry which is preliminary data.</text>
</comment>
<dbReference type="InterPro" id="IPR001633">
    <property type="entry name" value="EAL_dom"/>
</dbReference>
<dbReference type="Proteomes" id="UP000245412">
    <property type="component" value="Unassembled WGS sequence"/>
</dbReference>
<evidence type="ECO:0000256" key="1">
    <source>
        <dbReference type="SAM" id="Phobius"/>
    </source>
</evidence>
<dbReference type="PANTHER" id="PTHR33121">
    <property type="entry name" value="CYCLIC DI-GMP PHOSPHODIESTERASE PDEF"/>
    <property type="match status" value="1"/>
</dbReference>
<evidence type="ECO:0000313" key="5">
    <source>
        <dbReference type="Proteomes" id="UP000245412"/>
    </source>
</evidence>
<dbReference type="SUPFAM" id="SSF141868">
    <property type="entry name" value="EAL domain-like"/>
    <property type="match status" value="1"/>
</dbReference>
<dbReference type="AlphaFoldDB" id="A0AB73T2A0"/>
<feature type="transmembrane region" description="Helical" evidence="1">
    <location>
        <begin position="513"/>
        <end position="532"/>
    </location>
</feature>
<dbReference type="PROSITE" id="PS50883">
    <property type="entry name" value="EAL"/>
    <property type="match status" value="1"/>
</dbReference>
<proteinExistence type="predicted"/>
<dbReference type="InterPro" id="IPR029787">
    <property type="entry name" value="Nucleotide_cyclase"/>
</dbReference>
<keyword evidence="5" id="KW-1185">Reference proteome</keyword>
<dbReference type="InterPro" id="IPR043128">
    <property type="entry name" value="Rev_trsase/Diguanyl_cyclase"/>
</dbReference>